<protein>
    <submittedName>
        <fullName evidence="4">Arginine N-succinyltransferase</fullName>
    </submittedName>
</protein>
<accession>A0A643FAS2</accession>
<name>A0A643FAS2_IDEDE</name>
<evidence type="ECO:0000313" key="4">
    <source>
        <dbReference type="EMBL" id="KAB0579347.1"/>
    </source>
</evidence>
<dbReference type="Pfam" id="PF04958">
    <property type="entry name" value="AstA"/>
    <property type="match status" value="1"/>
</dbReference>
<evidence type="ECO:0000256" key="1">
    <source>
        <dbReference type="ARBA" id="ARBA00022503"/>
    </source>
</evidence>
<dbReference type="RefSeq" id="WP_151124916.1">
    <property type="nucleotide sequence ID" value="NZ_VZPB01000038.1"/>
</dbReference>
<dbReference type="OrthoDB" id="21121at2"/>
<dbReference type="EMBL" id="VZPB01000038">
    <property type="protein sequence ID" value="KAB0579347.1"/>
    <property type="molecule type" value="Genomic_DNA"/>
</dbReference>
<proteinExistence type="predicted"/>
<dbReference type="PANTHER" id="PTHR30420">
    <property type="entry name" value="N-SUCCINYLARGININE DIHYDROLASE"/>
    <property type="match status" value="1"/>
</dbReference>
<gene>
    <name evidence="4" type="ORF">F7Q92_14935</name>
</gene>
<keyword evidence="1" id="KW-0056">Arginine metabolism</keyword>
<keyword evidence="2 4" id="KW-0808">Transferase</keyword>
<reference evidence="4 5" key="1">
    <citation type="submission" date="2019-09" db="EMBL/GenBank/DDBJ databases">
        <title>Draft genome sequences of 48 bacterial type strains from the CCUG.</title>
        <authorList>
            <person name="Tunovic T."/>
            <person name="Pineiro-Iglesias B."/>
            <person name="Unosson C."/>
            <person name="Inganas E."/>
            <person name="Ohlen M."/>
            <person name="Cardew S."/>
            <person name="Jensie-Markopoulos S."/>
            <person name="Salva-Serra F."/>
            <person name="Jaen-Luchoro D."/>
            <person name="Karlsson R."/>
            <person name="Svensson-Stadler L."/>
            <person name="Chun J."/>
            <person name="Moore E."/>
        </authorList>
    </citation>
    <scope>NUCLEOTIDE SEQUENCE [LARGE SCALE GENOMIC DNA]</scope>
    <source>
        <strain evidence="4 5">CCUG 30977</strain>
    </source>
</reference>
<dbReference type="GO" id="GO:0008791">
    <property type="term" value="F:arginine N-succinyltransferase activity"/>
    <property type="evidence" value="ECO:0007669"/>
    <property type="project" value="InterPro"/>
</dbReference>
<dbReference type="AlphaFoldDB" id="A0A643FAS2"/>
<sequence>MSRIVKSPPAEPAPPAAAQGDAGRYLLRPAALADLPALELLAEASAIGISSLVPDRALLRDKLERSLKSFAADDDVSGEEHYLFVLEDRAQGGALVGTSGIAASAGFHDRFYSYRNEYVVQVSPELEARNRIHTLHLCHDLTGVTLLTGFHIDPAHAAGVAPQLLSRGRLLFIAQFPERFADRIASEHPGLADDSGRCPFWDAVGRRFFDMDYPAAEQLASGPQRTLIAELLPQSPIYVPLLPEEAQWSLGQLHPVAELPFQILLDEGLDADTYLNLFDGGPTMEGRLPLLRSVAARRVFADARDAGRSLRQGRWLVANARVQDFRASVCSGPLREEDLALLATDGGPLAAAPLPVGPGGDTA</sequence>
<evidence type="ECO:0000313" key="5">
    <source>
        <dbReference type="Proteomes" id="UP000430120"/>
    </source>
</evidence>
<dbReference type="InterPro" id="IPR007041">
    <property type="entry name" value="Arg_succinylTrfase_AstA/AruG"/>
</dbReference>
<dbReference type="Proteomes" id="UP000430120">
    <property type="component" value="Unassembled WGS sequence"/>
</dbReference>
<dbReference type="InterPro" id="IPR016181">
    <property type="entry name" value="Acyl_CoA_acyltransferase"/>
</dbReference>
<dbReference type="SUPFAM" id="SSF55729">
    <property type="entry name" value="Acyl-CoA N-acyltransferases (Nat)"/>
    <property type="match status" value="1"/>
</dbReference>
<organism evidence="4 5">
    <name type="scientific">Ideonella dechloratans</name>
    <dbReference type="NCBI Taxonomy" id="36863"/>
    <lineage>
        <taxon>Bacteria</taxon>
        <taxon>Pseudomonadati</taxon>
        <taxon>Pseudomonadota</taxon>
        <taxon>Betaproteobacteria</taxon>
        <taxon>Burkholderiales</taxon>
        <taxon>Sphaerotilaceae</taxon>
        <taxon>Ideonella</taxon>
    </lineage>
</organism>
<dbReference type="GO" id="GO:0006527">
    <property type="term" value="P:L-arginine catabolic process"/>
    <property type="evidence" value="ECO:0007669"/>
    <property type="project" value="InterPro"/>
</dbReference>
<keyword evidence="5" id="KW-1185">Reference proteome</keyword>
<dbReference type="PANTHER" id="PTHR30420:SF1">
    <property type="entry name" value="ARGININE N-SUCCINYLTRANSFERASE"/>
    <property type="match status" value="1"/>
</dbReference>
<keyword evidence="3" id="KW-0012">Acyltransferase</keyword>
<evidence type="ECO:0000256" key="3">
    <source>
        <dbReference type="ARBA" id="ARBA00023315"/>
    </source>
</evidence>
<evidence type="ECO:0000256" key="2">
    <source>
        <dbReference type="ARBA" id="ARBA00022679"/>
    </source>
</evidence>
<dbReference type="NCBIfam" id="TIGR03243">
    <property type="entry name" value="arg_catab_AOST"/>
    <property type="match status" value="1"/>
</dbReference>
<comment type="caution">
    <text evidence="4">The sequence shown here is derived from an EMBL/GenBank/DDBJ whole genome shotgun (WGS) entry which is preliminary data.</text>
</comment>